<gene>
    <name evidence="1" type="ORF">B0J15DRAFT_481785</name>
</gene>
<organism evidence="1 2">
    <name type="scientific">Fusarium solani</name>
    <name type="common">Filamentous fungus</name>
    <dbReference type="NCBI Taxonomy" id="169388"/>
    <lineage>
        <taxon>Eukaryota</taxon>
        <taxon>Fungi</taxon>
        <taxon>Dikarya</taxon>
        <taxon>Ascomycota</taxon>
        <taxon>Pezizomycotina</taxon>
        <taxon>Sordariomycetes</taxon>
        <taxon>Hypocreomycetidae</taxon>
        <taxon>Hypocreales</taxon>
        <taxon>Nectriaceae</taxon>
        <taxon>Fusarium</taxon>
        <taxon>Fusarium solani species complex</taxon>
    </lineage>
</organism>
<evidence type="ECO:0000313" key="2">
    <source>
        <dbReference type="Proteomes" id="UP000736672"/>
    </source>
</evidence>
<comment type="caution">
    <text evidence="1">The sequence shown here is derived from an EMBL/GenBank/DDBJ whole genome shotgun (WGS) entry which is preliminary data.</text>
</comment>
<dbReference type="Proteomes" id="UP000736672">
    <property type="component" value="Unassembled WGS sequence"/>
</dbReference>
<protein>
    <submittedName>
        <fullName evidence="1">Uncharacterized protein</fullName>
    </submittedName>
</protein>
<proteinExistence type="predicted"/>
<name>A0A9P9L1E3_FUSSL</name>
<dbReference type="AlphaFoldDB" id="A0A9P9L1E3"/>
<sequence length="85" mass="9600">MRIHAVPVAHCLKCNTKLEPLGKIRPCSKAIEEDQRRYHIPCEVTELQVNGPRNLMCHACLEGCGGVNDFNKNQRQGGRTEQDGW</sequence>
<keyword evidence="2" id="KW-1185">Reference proteome</keyword>
<accession>A0A9P9L1E3</accession>
<evidence type="ECO:0000313" key="1">
    <source>
        <dbReference type="EMBL" id="KAH7272432.1"/>
    </source>
</evidence>
<dbReference type="EMBL" id="JAGTJS010000003">
    <property type="protein sequence ID" value="KAH7272432.1"/>
    <property type="molecule type" value="Genomic_DNA"/>
</dbReference>
<reference evidence="1" key="1">
    <citation type="journal article" date="2021" name="Nat. Commun.">
        <title>Genetic determinants of endophytism in the Arabidopsis root mycobiome.</title>
        <authorList>
            <person name="Mesny F."/>
            <person name="Miyauchi S."/>
            <person name="Thiergart T."/>
            <person name="Pickel B."/>
            <person name="Atanasova L."/>
            <person name="Karlsson M."/>
            <person name="Huettel B."/>
            <person name="Barry K.W."/>
            <person name="Haridas S."/>
            <person name="Chen C."/>
            <person name="Bauer D."/>
            <person name="Andreopoulos W."/>
            <person name="Pangilinan J."/>
            <person name="LaButti K."/>
            <person name="Riley R."/>
            <person name="Lipzen A."/>
            <person name="Clum A."/>
            <person name="Drula E."/>
            <person name="Henrissat B."/>
            <person name="Kohler A."/>
            <person name="Grigoriev I.V."/>
            <person name="Martin F.M."/>
            <person name="Hacquard S."/>
        </authorList>
    </citation>
    <scope>NUCLEOTIDE SEQUENCE</scope>
    <source>
        <strain evidence="1">FSSC 5 MPI-SDFR-AT-0091</strain>
    </source>
</reference>